<organism evidence="2 3">
    <name type="scientific">Apodemus speciosus</name>
    <name type="common">Large Japanese field mouse</name>
    <dbReference type="NCBI Taxonomy" id="105296"/>
    <lineage>
        <taxon>Eukaryota</taxon>
        <taxon>Metazoa</taxon>
        <taxon>Chordata</taxon>
        <taxon>Craniata</taxon>
        <taxon>Vertebrata</taxon>
        <taxon>Euteleostomi</taxon>
        <taxon>Mammalia</taxon>
        <taxon>Eutheria</taxon>
        <taxon>Euarchontoglires</taxon>
        <taxon>Glires</taxon>
        <taxon>Rodentia</taxon>
        <taxon>Myomorpha</taxon>
        <taxon>Muroidea</taxon>
        <taxon>Muridae</taxon>
        <taxon>Murinae</taxon>
        <taxon>Apodemus</taxon>
    </lineage>
</organism>
<name>A0ABQ0FRY6_APOSI</name>
<reference evidence="2 3" key="1">
    <citation type="submission" date="2024-08" db="EMBL/GenBank/DDBJ databases">
        <title>The draft genome of Apodemus speciosus.</title>
        <authorList>
            <person name="Nabeshima K."/>
            <person name="Suzuki S."/>
            <person name="Onuma M."/>
        </authorList>
    </citation>
    <scope>NUCLEOTIDE SEQUENCE [LARGE SCALE GENOMIC DNA]</scope>
    <source>
        <strain evidence="2">IB14-021</strain>
    </source>
</reference>
<dbReference type="SUPFAM" id="SSF51230">
    <property type="entry name" value="Single hybrid motif"/>
    <property type="match status" value="1"/>
</dbReference>
<evidence type="ECO:0000259" key="1">
    <source>
        <dbReference type="Pfam" id="PF26077"/>
    </source>
</evidence>
<keyword evidence="3" id="KW-1185">Reference proteome</keyword>
<sequence length="106" mass="10532">MEAPAAGVPAECTPAVAGAEVRCPGPTPLRLLEWKVAAGATVRIGSVLAVCEAAVSAQPAGPAPARAASGGCVRAARAERRLRSERAGVVRELCAQPGQVVAPGVL</sequence>
<dbReference type="InterPro" id="IPR011053">
    <property type="entry name" value="Single_hybrid_motif"/>
</dbReference>
<dbReference type="Gene3D" id="2.40.50.100">
    <property type="match status" value="1"/>
</dbReference>
<dbReference type="Proteomes" id="UP001623349">
    <property type="component" value="Unassembled WGS sequence"/>
</dbReference>
<dbReference type="Pfam" id="PF26077">
    <property type="entry name" value="BSH_Fcp1"/>
    <property type="match status" value="1"/>
</dbReference>
<gene>
    <name evidence="2" type="ORF">APTSU1_001713800</name>
</gene>
<evidence type="ECO:0000313" key="3">
    <source>
        <dbReference type="Proteomes" id="UP001623349"/>
    </source>
</evidence>
<feature type="domain" description="FCP1 barrel-sandwich hybrid" evidence="1">
    <location>
        <begin position="19"/>
        <end position="105"/>
    </location>
</feature>
<comment type="caution">
    <text evidence="2">The sequence shown here is derived from an EMBL/GenBank/DDBJ whole genome shotgun (WGS) entry which is preliminary data.</text>
</comment>
<dbReference type="EMBL" id="BAAFST010000018">
    <property type="protein sequence ID" value="GAB1301900.1"/>
    <property type="molecule type" value="Genomic_DNA"/>
</dbReference>
<protein>
    <submittedName>
        <fullName evidence="2">RNA polymerase II subunit A C-terminal domain phosphatase</fullName>
    </submittedName>
</protein>
<dbReference type="InterPro" id="IPR058785">
    <property type="entry name" value="BSH_FCP1"/>
</dbReference>
<proteinExistence type="predicted"/>
<accession>A0ABQ0FRY6</accession>
<evidence type="ECO:0000313" key="2">
    <source>
        <dbReference type="EMBL" id="GAB1301900.1"/>
    </source>
</evidence>